<evidence type="ECO:0000256" key="7">
    <source>
        <dbReference type="ARBA" id="ARBA00022781"/>
    </source>
</evidence>
<keyword evidence="3" id="KW-0813">Transport</keyword>
<dbReference type="EMBL" id="UINC01059129">
    <property type="protein sequence ID" value="SVB82189.1"/>
    <property type="molecule type" value="Genomic_DNA"/>
</dbReference>
<evidence type="ECO:0000256" key="6">
    <source>
        <dbReference type="ARBA" id="ARBA00022692"/>
    </source>
</evidence>
<dbReference type="SUPFAM" id="SSF81333">
    <property type="entry name" value="F1F0 ATP synthase subunit C"/>
    <property type="match status" value="1"/>
</dbReference>
<keyword evidence="4" id="KW-1003">Cell membrane</keyword>
<evidence type="ECO:0000256" key="14">
    <source>
        <dbReference type="SAM" id="Phobius"/>
    </source>
</evidence>
<evidence type="ECO:0000256" key="11">
    <source>
        <dbReference type="ARBA" id="ARBA00023136"/>
    </source>
</evidence>
<evidence type="ECO:0000256" key="9">
    <source>
        <dbReference type="ARBA" id="ARBA00023065"/>
    </source>
</evidence>
<evidence type="ECO:0000256" key="5">
    <source>
        <dbReference type="ARBA" id="ARBA00022547"/>
    </source>
</evidence>
<dbReference type="GO" id="GO:0005886">
    <property type="term" value="C:plasma membrane"/>
    <property type="evidence" value="ECO:0007669"/>
    <property type="project" value="UniProtKB-SubCell"/>
</dbReference>
<dbReference type="CDD" id="cd18121">
    <property type="entry name" value="ATP-synt_Fo_c"/>
    <property type="match status" value="1"/>
</dbReference>
<sequence>MFEVLAEITGSMNALKAGLGCLGAAIGVGLAAMKATEAVGRNPDASGKILTQSIIGMALAEAVAFYALFLGNE</sequence>
<proteinExistence type="inferred from homology"/>
<accession>A0A382H4T1</accession>
<keyword evidence="9" id="KW-0406">Ion transport</keyword>
<feature type="transmembrane region" description="Helical" evidence="14">
    <location>
        <begin position="14"/>
        <end position="33"/>
    </location>
</feature>
<feature type="transmembrane region" description="Helical" evidence="14">
    <location>
        <begin position="54"/>
        <end position="71"/>
    </location>
</feature>
<evidence type="ECO:0000256" key="13">
    <source>
        <dbReference type="ARBA" id="ARBA00025198"/>
    </source>
</evidence>
<keyword evidence="7" id="KW-0375">Hydrogen ion transport</keyword>
<evidence type="ECO:0000259" key="15">
    <source>
        <dbReference type="Pfam" id="PF00137"/>
    </source>
</evidence>
<protein>
    <recommendedName>
        <fullName evidence="15">V-ATPase proteolipid subunit C-like domain-containing protein</fullName>
    </recommendedName>
</protein>
<dbReference type="GO" id="GO:0008289">
    <property type="term" value="F:lipid binding"/>
    <property type="evidence" value="ECO:0007669"/>
    <property type="project" value="UniProtKB-KW"/>
</dbReference>
<organism evidence="16">
    <name type="scientific">marine metagenome</name>
    <dbReference type="NCBI Taxonomy" id="408172"/>
    <lineage>
        <taxon>unclassified sequences</taxon>
        <taxon>metagenomes</taxon>
        <taxon>ecological metagenomes</taxon>
    </lineage>
</organism>
<dbReference type="FunFam" id="1.20.20.10:FF:000002">
    <property type="entry name" value="ATP synthase subunit c"/>
    <property type="match status" value="1"/>
</dbReference>
<keyword evidence="6 14" id="KW-0812">Transmembrane</keyword>
<dbReference type="InterPro" id="IPR035921">
    <property type="entry name" value="F/V-ATP_Csub_sf"/>
</dbReference>
<comment type="function">
    <text evidence="13">F(1)F(0) ATP synthase produces ATP from ADP in the presence of a proton or sodium gradient. F-type ATPases consist of two structural domains, F(1) containing the extramembraneous catalytic core and F(0) containing the membrane proton channel, linked together by a central stalk and a peripheral stalk. During catalysis, ATP synthesis in the catalytic domain of F(1) is coupled via a rotary mechanism of the central stalk subunits to proton translocation.</text>
</comment>
<dbReference type="GO" id="GO:0015986">
    <property type="term" value="P:proton motive force-driven ATP synthesis"/>
    <property type="evidence" value="ECO:0007669"/>
    <property type="project" value="InterPro"/>
</dbReference>
<reference evidence="16" key="1">
    <citation type="submission" date="2018-05" db="EMBL/GenBank/DDBJ databases">
        <authorList>
            <person name="Lanie J.A."/>
            <person name="Ng W.-L."/>
            <person name="Kazmierczak K.M."/>
            <person name="Andrzejewski T.M."/>
            <person name="Davidsen T.M."/>
            <person name="Wayne K.J."/>
            <person name="Tettelin H."/>
            <person name="Glass J.I."/>
            <person name="Rusch D."/>
            <person name="Podicherti R."/>
            <person name="Tsui H.-C.T."/>
            <person name="Winkler M.E."/>
        </authorList>
    </citation>
    <scope>NUCLEOTIDE SEQUENCE</scope>
</reference>
<keyword evidence="12" id="KW-0066">ATP synthesis</keyword>
<dbReference type="GO" id="GO:0033177">
    <property type="term" value="C:proton-transporting two-sector ATPase complex, proton-transporting domain"/>
    <property type="evidence" value="ECO:0007669"/>
    <property type="project" value="InterPro"/>
</dbReference>
<evidence type="ECO:0000256" key="1">
    <source>
        <dbReference type="ARBA" id="ARBA00004651"/>
    </source>
</evidence>
<keyword evidence="5" id="KW-0138">CF(0)</keyword>
<keyword evidence="8 14" id="KW-1133">Transmembrane helix</keyword>
<evidence type="ECO:0000256" key="4">
    <source>
        <dbReference type="ARBA" id="ARBA00022475"/>
    </source>
</evidence>
<dbReference type="NCBIfam" id="TIGR01260">
    <property type="entry name" value="ATP_synt_c"/>
    <property type="match status" value="1"/>
</dbReference>
<dbReference type="AlphaFoldDB" id="A0A382H4T1"/>
<evidence type="ECO:0000256" key="2">
    <source>
        <dbReference type="ARBA" id="ARBA00006704"/>
    </source>
</evidence>
<evidence type="ECO:0000313" key="16">
    <source>
        <dbReference type="EMBL" id="SVB82189.1"/>
    </source>
</evidence>
<dbReference type="PROSITE" id="PS00605">
    <property type="entry name" value="ATPASE_C"/>
    <property type="match status" value="1"/>
</dbReference>
<keyword evidence="10" id="KW-0446">Lipid-binding</keyword>
<name>A0A382H4T1_9ZZZZ</name>
<evidence type="ECO:0000256" key="3">
    <source>
        <dbReference type="ARBA" id="ARBA00022448"/>
    </source>
</evidence>
<keyword evidence="11 14" id="KW-0472">Membrane</keyword>
<dbReference type="HAMAP" id="MF_01396">
    <property type="entry name" value="ATP_synth_c_bact"/>
    <property type="match status" value="1"/>
</dbReference>
<dbReference type="GO" id="GO:0015078">
    <property type="term" value="F:proton transmembrane transporter activity"/>
    <property type="evidence" value="ECO:0007669"/>
    <property type="project" value="InterPro"/>
</dbReference>
<dbReference type="InterPro" id="IPR002379">
    <property type="entry name" value="ATPase_proteolipid_c-like_dom"/>
</dbReference>
<dbReference type="Gene3D" id="1.20.20.10">
    <property type="entry name" value="F1F0 ATP synthase subunit C"/>
    <property type="match status" value="1"/>
</dbReference>
<evidence type="ECO:0000256" key="8">
    <source>
        <dbReference type="ARBA" id="ARBA00022989"/>
    </source>
</evidence>
<evidence type="ECO:0000256" key="12">
    <source>
        <dbReference type="ARBA" id="ARBA00023310"/>
    </source>
</evidence>
<gene>
    <name evidence="16" type="ORF">METZ01_LOCUS235043</name>
</gene>
<dbReference type="PRINTS" id="PR00124">
    <property type="entry name" value="ATPASEC"/>
</dbReference>
<dbReference type="InterPro" id="IPR005953">
    <property type="entry name" value="ATP_synth_csu_bac/chlpt"/>
</dbReference>
<dbReference type="InterPro" id="IPR000454">
    <property type="entry name" value="ATP_synth_F0_csu"/>
</dbReference>
<comment type="subcellular location">
    <subcellularLocation>
        <location evidence="1">Cell membrane</location>
        <topology evidence="1">Multi-pass membrane protein</topology>
    </subcellularLocation>
</comment>
<dbReference type="GO" id="GO:0045259">
    <property type="term" value="C:proton-transporting ATP synthase complex"/>
    <property type="evidence" value="ECO:0007669"/>
    <property type="project" value="UniProtKB-KW"/>
</dbReference>
<dbReference type="InterPro" id="IPR038662">
    <property type="entry name" value="ATP_synth_F0_csu_sf"/>
</dbReference>
<evidence type="ECO:0000256" key="10">
    <source>
        <dbReference type="ARBA" id="ARBA00023121"/>
    </source>
</evidence>
<dbReference type="InterPro" id="IPR020537">
    <property type="entry name" value="ATP_synth_F0_csu_DDCD_BS"/>
</dbReference>
<feature type="domain" description="V-ATPase proteolipid subunit C-like" evidence="15">
    <location>
        <begin position="15"/>
        <end position="68"/>
    </location>
</feature>
<dbReference type="Pfam" id="PF00137">
    <property type="entry name" value="ATP-synt_C"/>
    <property type="match status" value="1"/>
</dbReference>
<comment type="similarity">
    <text evidence="2">Belongs to the ATPase C chain family.</text>
</comment>